<dbReference type="PANTHER" id="PTHR10825:SF72">
    <property type="entry name" value="UBIQUITIN-LIKE DOMAIN-CONTAINING PROTEIN"/>
    <property type="match status" value="1"/>
</dbReference>
<evidence type="ECO:0000313" key="5">
    <source>
        <dbReference type="Proteomes" id="UP000015101"/>
    </source>
</evidence>
<feature type="compositionally biased region" description="Low complexity" evidence="2">
    <location>
        <begin position="1559"/>
        <end position="1619"/>
    </location>
</feature>
<dbReference type="GO" id="GO:0035102">
    <property type="term" value="C:PRC1 complex"/>
    <property type="evidence" value="ECO:0000318"/>
    <property type="project" value="GO_Central"/>
</dbReference>
<feature type="compositionally biased region" description="Acidic residues" evidence="2">
    <location>
        <begin position="2112"/>
        <end position="2129"/>
    </location>
</feature>
<dbReference type="PANTHER" id="PTHR10825">
    <property type="entry name" value="RING FINGER DOMAIN-CONTAINING, POLYCOMB GROUP COMPONENT"/>
    <property type="match status" value="1"/>
</dbReference>
<feature type="region of interest" description="Disordered" evidence="2">
    <location>
        <begin position="1201"/>
        <end position="1224"/>
    </location>
</feature>
<evidence type="ECO:0000256" key="2">
    <source>
        <dbReference type="SAM" id="MobiDB-lite"/>
    </source>
</evidence>
<dbReference type="CDD" id="cd17082">
    <property type="entry name" value="RAWUL_PCGF2_like"/>
    <property type="match status" value="1"/>
</dbReference>
<proteinExistence type="predicted"/>
<dbReference type="CTD" id="20212078"/>
<feature type="compositionally biased region" description="Acidic residues" evidence="2">
    <location>
        <begin position="508"/>
        <end position="520"/>
    </location>
</feature>
<feature type="compositionally biased region" description="Polar residues" evidence="2">
    <location>
        <begin position="1914"/>
        <end position="1934"/>
    </location>
</feature>
<dbReference type="InParanoid" id="T1FTD1"/>
<evidence type="ECO:0000313" key="4">
    <source>
        <dbReference type="EnsemblMetazoa" id="HelroP191855"/>
    </source>
</evidence>
<dbReference type="EMBL" id="KB096590">
    <property type="protein sequence ID" value="ESO03529.1"/>
    <property type="molecule type" value="Genomic_DNA"/>
</dbReference>
<feature type="region of interest" description="Disordered" evidence="2">
    <location>
        <begin position="198"/>
        <end position="242"/>
    </location>
</feature>
<name>T1FTD1_HELRO</name>
<evidence type="ECO:0000313" key="3">
    <source>
        <dbReference type="EMBL" id="ESO03529.1"/>
    </source>
</evidence>
<dbReference type="Gene3D" id="3.10.20.90">
    <property type="entry name" value="Phosphatidylinositol 3-kinase Catalytic Subunit, Chain A, domain 1"/>
    <property type="match status" value="1"/>
</dbReference>
<gene>
    <name evidence="4" type="primary">20212078</name>
    <name evidence="3" type="ORF">HELRODRAFT_191855</name>
</gene>
<dbReference type="EnsemblMetazoa" id="HelroT191855">
    <property type="protein sequence ID" value="HelroP191855"/>
    <property type="gene ID" value="HelroG191855"/>
</dbReference>
<organism evidence="4 5">
    <name type="scientific">Helobdella robusta</name>
    <name type="common">Californian leech</name>
    <dbReference type="NCBI Taxonomy" id="6412"/>
    <lineage>
        <taxon>Eukaryota</taxon>
        <taxon>Metazoa</taxon>
        <taxon>Spiralia</taxon>
        <taxon>Lophotrochozoa</taxon>
        <taxon>Annelida</taxon>
        <taxon>Clitellata</taxon>
        <taxon>Hirudinea</taxon>
        <taxon>Rhynchobdellida</taxon>
        <taxon>Glossiphoniidae</taxon>
        <taxon>Helobdella</taxon>
    </lineage>
</organism>
<feature type="region of interest" description="Disordered" evidence="2">
    <location>
        <begin position="1559"/>
        <end position="1628"/>
    </location>
</feature>
<feature type="compositionally biased region" description="Polar residues" evidence="2">
    <location>
        <begin position="792"/>
        <end position="848"/>
    </location>
</feature>
<feature type="coiled-coil region" evidence="1">
    <location>
        <begin position="639"/>
        <end position="666"/>
    </location>
</feature>
<feature type="compositionally biased region" description="Low complexity" evidence="2">
    <location>
        <begin position="2066"/>
        <end position="2076"/>
    </location>
</feature>
<keyword evidence="5" id="KW-1185">Reference proteome</keyword>
<keyword evidence="1" id="KW-0175">Coiled coil</keyword>
<dbReference type="EMBL" id="AMQM01004491">
    <property type="status" value="NOT_ANNOTATED_CDS"/>
    <property type="molecule type" value="Genomic_DNA"/>
</dbReference>
<dbReference type="Proteomes" id="UP000015101">
    <property type="component" value="Unassembled WGS sequence"/>
</dbReference>
<feature type="compositionally biased region" description="Basic and acidic residues" evidence="2">
    <location>
        <begin position="1673"/>
        <end position="1684"/>
    </location>
</feature>
<dbReference type="eggNOG" id="KOG2660">
    <property type="taxonomic scope" value="Eukaryota"/>
</dbReference>
<feature type="compositionally biased region" description="Pro residues" evidence="2">
    <location>
        <begin position="2056"/>
        <end position="2065"/>
    </location>
</feature>
<feature type="compositionally biased region" description="Polar residues" evidence="2">
    <location>
        <begin position="64"/>
        <end position="73"/>
    </location>
</feature>
<dbReference type="GO" id="GO:1990841">
    <property type="term" value="F:promoter-specific chromatin binding"/>
    <property type="evidence" value="ECO:0000318"/>
    <property type="project" value="GO_Central"/>
</dbReference>
<feature type="region of interest" description="Disordered" evidence="2">
    <location>
        <begin position="591"/>
        <end position="624"/>
    </location>
</feature>
<feature type="coiled-coil region" evidence="1">
    <location>
        <begin position="1079"/>
        <end position="1122"/>
    </location>
</feature>
<dbReference type="KEGG" id="hro:HELRODRAFT_191855"/>
<reference evidence="3 5" key="2">
    <citation type="journal article" date="2013" name="Nature">
        <title>Insights into bilaterian evolution from three spiralian genomes.</title>
        <authorList>
            <person name="Simakov O."/>
            <person name="Marletaz F."/>
            <person name="Cho S.J."/>
            <person name="Edsinger-Gonzales E."/>
            <person name="Havlak P."/>
            <person name="Hellsten U."/>
            <person name="Kuo D.H."/>
            <person name="Larsson T."/>
            <person name="Lv J."/>
            <person name="Arendt D."/>
            <person name="Savage R."/>
            <person name="Osoegawa K."/>
            <person name="de Jong P."/>
            <person name="Grimwood J."/>
            <person name="Chapman J.A."/>
            <person name="Shapiro H."/>
            <person name="Aerts A."/>
            <person name="Otillar R.P."/>
            <person name="Terry A.Y."/>
            <person name="Boore J.L."/>
            <person name="Grigoriev I.V."/>
            <person name="Lindberg D.R."/>
            <person name="Seaver E.C."/>
            <person name="Weisblat D.A."/>
            <person name="Putnam N.H."/>
            <person name="Rokhsar D.S."/>
        </authorList>
    </citation>
    <scope>NUCLEOTIDE SEQUENCE</scope>
</reference>
<accession>T1FTD1</accession>
<feature type="compositionally biased region" description="Polar residues" evidence="2">
    <location>
        <begin position="609"/>
        <end position="624"/>
    </location>
</feature>
<evidence type="ECO:0008006" key="6">
    <source>
        <dbReference type="Google" id="ProtNLM"/>
    </source>
</evidence>
<evidence type="ECO:0000256" key="1">
    <source>
        <dbReference type="SAM" id="Coils"/>
    </source>
</evidence>
<feature type="region of interest" description="Disordered" evidence="2">
    <location>
        <begin position="453"/>
        <end position="489"/>
    </location>
</feature>
<feature type="region of interest" description="Disordered" evidence="2">
    <location>
        <begin position="1914"/>
        <end position="1943"/>
    </location>
</feature>
<protein>
    <recommendedName>
        <fullName evidence="6">Ubiquitin-like domain-containing protein</fullName>
    </recommendedName>
</protein>
<sequence length="2144" mass="231197">MAKFQVRHLNENLTCGICKGYLVGAVTVTICMHSYECVNRLKFNRLSGHQRINRDNEESEKETNVSSAADLTNNDNNKSYHQLKKFNIIFDGDVVNVSLTAKSTNNLQPENTRYFLCPVKVQIGHLLKLITHKFNNEFRDSIQILICHEGRLLAEDLTLMDVYYMCNIKKSTSLNLAYFVYCTNSLTNVNSCISSSNDNNNDNNGNNNDDNNDNDGDDGMDVDEEEEDGREEGVNQDDCCNNNNNDSKKSNCKYNNINNNNSSGTVTTTTTADASNFYDHLPTINQITSSQLSQFDCMNNNNTNNINSSNDNIFNSISNNKTLDDDQQTILNDPIQWESWKLVQFKEPMAVSQIGSQTFDPHFLKNDIVVRESNYADNSLVLSSSSSSSSSFFQANHIGHNVAAVGVHLDVRIANNNSCNDILNNNDENGEVVNIVKNGPEVLLTGSLSAEESLSMSQQDLDDGASNGRYDANHVNQDHINNNNNNVNQRYPQQLQNHSIKDNNFAAYDDDDESDDDDDNGPSKSKYAKIGTSLGVSRTEFEESLHLKPCRVLLYKLPDFSFLQSSCDGASAAVQNSTTSASSAEYHFSASNNNSNADDGDMVMKTSAGDPSSDCSENSRVGSAASATGQNKFKKFYSMKTLIAKYEKELDRLNNIKKKLVLLKEKKKKRMRKKIIDSSSSSSSSSAASAVIESNVPLNNDSSSNSNAYMMEAHAYALINNPSSDSSASHTVRDVTVSSCNCIHAAPNPPLEDVRLHPLSSVASATRTSSTTTMTVKLEEVTPEEMRDDDNNCSIEASDPTNVDGNQNSTNFLDGNNFNNTEKNNSRSFKNSESANNETNGTSSSFTKTHWNLNSTALLANGRVSKQNAKSELTMKVNRAVVACAGNDNNESVNPNHRAARVSSSPSSTSHSTLSSSNNLFANNFVNNYSCNNNINYINCNNLNNNKLLTNQPQNFMSNSSFVNQRHQLRPYTNNRLQLMSASTTNSQTSTLCLTTDSKPGMCCSNSVGQFNPYRYSDPRMLNYLAVYNGEPSSTQVVSACGGYRPMFAPKPGTNFMGEFFNKKSKLGMVGGCAILRSAAIVKQQHLQLQQQLRQQQQLQQQHQQQQQFRQLQQQQQALKQQQPQLKQHQLFHPKRAAKNNFSKSFDNDVNIVSNANLVSKSESKNKMTSTFGEQIHVGNCLQMVSSANNARSISNSIKVNDVASNTPPTTTLTTNNNNNSNNNINNNYIKTTAYTLLPEMIDLANLRMPPLYYNILNSSGPFQLSKFHQPPAKKQKLMKNKQLSLTPPPLIPSHTNHISHVNRSSSCSSSSSNVRAVGMASNDSNVVESPSALSSAAASSLPNYCFDSKLRSSSANGLELSYQSVGNSEFVEINQLIEDEKKNNSNNNKIALMVVGRDGDRITTMNNNELVMNFESATSPSNNNNNNKESLSNKILPALKRPMKKMRESKFLDSLLLQVQRSKASSVQNMESNLAVGGVVNEVTNSKATVMNEVKFDGDKDCNDCINEDGDRHDGGASKGAADDCISCDDEMSATPLSTITSSLSSPKSTAASLVAPITSSSSSSSSSALTTTTLSTSSSSSSSSSSLVSSSHSPPTSSAASSSLECINSPSSSSSSSNIIKVMPPSSSYNESEAVVVNSGNSCTQQFDSCTQQFDSTSNDASIIDNSDNVSDDKNNNNCSHDRSDDIVTSQAVVCSSEVVQCADVNTSVSIAHTTAAATAATTTSDEVAPAVNSLASCTPVGFSSLDMSTFSCTTNAVVTDDCVADVVTATVTIAATATTAATAASCISTACSESLNCSDNITAAGADGTAVFVVASSVDDEIRRGSDSSSSDIHDRTTSKSADGECSCKQKIESNDDGVDDVDDVAAAAAAAGSDSSHCYANKTFVCTLIGNFPKNIVTDATLSPAVINPALNTDPTTAAGTTDKNINDSGGNDDVHHDDSGDVTTAATYNNNDFTFTEATAAVIHIDSDDKIRTATTDSNNVIPVNAANTATAATTAAKKAAAQKTKTFIIIEPIFQTTPDKTMKTIKLSTIESNTKATTVITAVSSQPGGKLPPPTPTPFPSSTSASTADDPTSRNYINSNCNGDDDDDDGYHNHAAAAAAAAVAVADDDEEEEEDDEEEEGDEIKEVACGTQKDERRY</sequence>
<feature type="region of interest" description="Disordered" evidence="2">
    <location>
        <begin position="782"/>
        <end position="848"/>
    </location>
</feature>
<feature type="compositionally biased region" description="Low complexity" evidence="2">
    <location>
        <begin position="473"/>
        <end position="489"/>
    </location>
</feature>
<feature type="region of interest" description="Disordered" evidence="2">
    <location>
        <begin position="1663"/>
        <end position="1684"/>
    </location>
</feature>
<dbReference type="HOGENOM" id="CLU_231845_0_0_1"/>
<reference evidence="5" key="1">
    <citation type="submission" date="2012-12" db="EMBL/GenBank/DDBJ databases">
        <authorList>
            <person name="Hellsten U."/>
            <person name="Grimwood J."/>
            <person name="Chapman J.A."/>
            <person name="Shapiro H."/>
            <person name="Aerts A."/>
            <person name="Otillar R.P."/>
            <person name="Terry A.Y."/>
            <person name="Boore J.L."/>
            <person name="Simakov O."/>
            <person name="Marletaz F."/>
            <person name="Cho S.-J."/>
            <person name="Edsinger-Gonzales E."/>
            <person name="Havlak P."/>
            <person name="Kuo D.-H."/>
            <person name="Larsson T."/>
            <person name="Lv J."/>
            <person name="Arendt D."/>
            <person name="Savage R."/>
            <person name="Osoegawa K."/>
            <person name="de Jong P."/>
            <person name="Lindberg D.R."/>
            <person name="Seaver E.C."/>
            <person name="Weisblat D.A."/>
            <person name="Putnam N.H."/>
            <person name="Grigoriev I.V."/>
            <person name="Rokhsar D.S."/>
        </authorList>
    </citation>
    <scope>NUCLEOTIDE SEQUENCE</scope>
</reference>
<feature type="region of interest" description="Disordered" evidence="2">
    <location>
        <begin position="2049"/>
        <end position="2144"/>
    </location>
</feature>
<feature type="region of interest" description="Disordered" evidence="2">
    <location>
        <begin position="1297"/>
        <end position="1316"/>
    </location>
</feature>
<dbReference type="GO" id="GO:0000122">
    <property type="term" value="P:negative regulation of transcription by RNA polymerase II"/>
    <property type="evidence" value="ECO:0000318"/>
    <property type="project" value="GO_Central"/>
</dbReference>
<feature type="region of interest" description="Disordered" evidence="2">
    <location>
        <begin position="886"/>
        <end position="914"/>
    </location>
</feature>
<feature type="region of interest" description="Disordered" evidence="2">
    <location>
        <begin position="1825"/>
        <end position="1846"/>
    </location>
</feature>
<dbReference type="GeneID" id="20212078"/>
<feature type="compositionally biased region" description="Low complexity" evidence="2">
    <location>
        <begin position="903"/>
        <end position="914"/>
    </location>
</feature>
<feature type="region of interest" description="Disordered" evidence="2">
    <location>
        <begin position="505"/>
        <end position="528"/>
    </location>
</feature>
<feature type="compositionally biased region" description="Low complexity" evidence="2">
    <location>
        <begin position="198"/>
        <end position="209"/>
    </location>
</feature>
<dbReference type="STRING" id="6412.T1FTD1"/>
<dbReference type="RefSeq" id="XP_009018086.1">
    <property type="nucleotide sequence ID" value="XM_009019838.1"/>
</dbReference>
<feature type="compositionally biased region" description="Acidic residues" evidence="2">
    <location>
        <begin position="210"/>
        <end position="230"/>
    </location>
</feature>
<reference evidence="4" key="3">
    <citation type="submission" date="2015-06" db="UniProtKB">
        <authorList>
            <consortium name="EnsemblMetazoa"/>
        </authorList>
    </citation>
    <scope>IDENTIFICATION</scope>
</reference>
<feature type="region of interest" description="Disordered" evidence="2">
    <location>
        <begin position="54"/>
        <end position="73"/>
    </location>
</feature>
<feature type="compositionally biased region" description="Low complexity" evidence="2">
    <location>
        <begin position="2099"/>
        <end position="2111"/>
    </location>
</feature>